<evidence type="ECO:0000313" key="4">
    <source>
        <dbReference type="Proteomes" id="UP000468901"/>
    </source>
</evidence>
<dbReference type="AlphaFoldDB" id="A0A6N6VJF0"/>
<keyword evidence="1" id="KW-0472">Membrane</keyword>
<organism evidence="3 4">
    <name type="scientific">Parvibaculum sedimenti</name>
    <dbReference type="NCBI Taxonomy" id="2608632"/>
    <lineage>
        <taxon>Bacteria</taxon>
        <taxon>Pseudomonadati</taxon>
        <taxon>Pseudomonadota</taxon>
        <taxon>Alphaproteobacteria</taxon>
        <taxon>Hyphomicrobiales</taxon>
        <taxon>Parvibaculaceae</taxon>
        <taxon>Parvibaculum</taxon>
    </lineage>
</organism>
<feature type="transmembrane region" description="Helical" evidence="1">
    <location>
        <begin position="29"/>
        <end position="49"/>
    </location>
</feature>
<name>A0A6N6VJF0_9HYPH</name>
<feature type="transmembrane region" description="Helical" evidence="1">
    <location>
        <begin position="55"/>
        <end position="78"/>
    </location>
</feature>
<evidence type="ECO:0000256" key="1">
    <source>
        <dbReference type="SAM" id="Phobius"/>
    </source>
</evidence>
<reference evidence="3 4" key="1">
    <citation type="submission" date="2019-09" db="EMBL/GenBank/DDBJ databases">
        <title>Parvibaculum sedimenti sp. nov., isolated from sediment.</title>
        <authorList>
            <person name="Wang Y."/>
        </authorList>
    </citation>
    <scope>NUCLEOTIDE SEQUENCE [LARGE SCALE GENOMIC DNA]</scope>
    <source>
        <strain evidence="3 4">HXT-9</strain>
    </source>
</reference>
<comment type="caution">
    <text evidence="3">The sequence shown here is derived from an EMBL/GenBank/DDBJ whole genome shotgun (WGS) entry which is preliminary data.</text>
</comment>
<keyword evidence="1" id="KW-0812">Transmembrane</keyword>
<sequence>MHMNRPSAPDLPPSGASGPLASAGAHWTIYFPALVVALVWLAVFAWAALHEPPLAGLRALALAVVALGTPVLAFAAALRARLLSVEIWPRGREGTQAAAERELVLRDGFARPRSLRVGAREIASIRIRRSLPQRLFGGGALEIKMLSGERVLIADLDRPDALAHALAVTPAHAPVSAKLR</sequence>
<evidence type="ECO:0000259" key="2">
    <source>
        <dbReference type="Pfam" id="PF03703"/>
    </source>
</evidence>
<dbReference type="EMBL" id="WESC01000010">
    <property type="protein sequence ID" value="KAB7739411.1"/>
    <property type="molecule type" value="Genomic_DNA"/>
</dbReference>
<dbReference type="Pfam" id="PF03703">
    <property type="entry name" value="bPH_2"/>
    <property type="match status" value="1"/>
</dbReference>
<keyword evidence="4" id="KW-1185">Reference proteome</keyword>
<dbReference type="InterPro" id="IPR005182">
    <property type="entry name" value="YdbS-like_PH"/>
</dbReference>
<proteinExistence type="predicted"/>
<feature type="domain" description="YdbS-like PH" evidence="2">
    <location>
        <begin position="100"/>
        <end position="162"/>
    </location>
</feature>
<dbReference type="Proteomes" id="UP000468901">
    <property type="component" value="Unassembled WGS sequence"/>
</dbReference>
<accession>A0A6N6VJF0</accession>
<keyword evidence="1" id="KW-1133">Transmembrane helix</keyword>
<gene>
    <name evidence="3" type="ORF">F2P47_11860</name>
</gene>
<protein>
    <submittedName>
        <fullName evidence="3">PH domain-containing protein</fullName>
    </submittedName>
</protein>
<evidence type="ECO:0000313" key="3">
    <source>
        <dbReference type="EMBL" id="KAB7739411.1"/>
    </source>
</evidence>